<organism evidence="3 4">
    <name type="scientific">Setaria viridis</name>
    <name type="common">Green bristlegrass</name>
    <name type="synonym">Setaria italica subsp. viridis</name>
    <dbReference type="NCBI Taxonomy" id="4556"/>
    <lineage>
        <taxon>Eukaryota</taxon>
        <taxon>Viridiplantae</taxon>
        <taxon>Streptophyta</taxon>
        <taxon>Embryophyta</taxon>
        <taxon>Tracheophyta</taxon>
        <taxon>Spermatophyta</taxon>
        <taxon>Magnoliopsida</taxon>
        <taxon>Liliopsida</taxon>
        <taxon>Poales</taxon>
        <taxon>Poaceae</taxon>
        <taxon>PACMAD clade</taxon>
        <taxon>Panicoideae</taxon>
        <taxon>Panicodae</taxon>
        <taxon>Paniceae</taxon>
        <taxon>Cenchrinae</taxon>
        <taxon>Setaria</taxon>
    </lineage>
</organism>
<keyword evidence="2" id="KW-0732">Signal</keyword>
<feature type="chain" id="PRO_5020976587" evidence="2">
    <location>
        <begin position="21"/>
        <end position="59"/>
    </location>
</feature>
<evidence type="ECO:0000256" key="1">
    <source>
        <dbReference type="SAM" id="Phobius"/>
    </source>
</evidence>
<evidence type="ECO:0000256" key="2">
    <source>
        <dbReference type="SAM" id="SignalP"/>
    </source>
</evidence>
<keyword evidence="1" id="KW-0812">Transmembrane</keyword>
<feature type="transmembrane region" description="Helical" evidence="1">
    <location>
        <begin position="12"/>
        <end position="37"/>
    </location>
</feature>
<proteinExistence type="predicted"/>
<name>A0A4U6UK00_SETVI</name>
<evidence type="ECO:0000313" key="3">
    <source>
        <dbReference type="EMBL" id="TKW16651.1"/>
    </source>
</evidence>
<sequence length="59" mass="6597">MWRIIGLRWSFLDLVASTWAAFSFSPGCCGMGVWLYALKSLVVPAATGWKFYPSSGRCF</sequence>
<keyword evidence="1" id="KW-0472">Membrane</keyword>
<keyword evidence="4" id="KW-1185">Reference proteome</keyword>
<feature type="signal peptide" evidence="2">
    <location>
        <begin position="1"/>
        <end position="20"/>
    </location>
</feature>
<dbReference type="EMBL" id="CM016556">
    <property type="protein sequence ID" value="TKW16651.1"/>
    <property type="molecule type" value="Genomic_DNA"/>
</dbReference>
<reference evidence="3" key="1">
    <citation type="submission" date="2019-03" db="EMBL/GenBank/DDBJ databases">
        <title>WGS assembly of Setaria viridis.</title>
        <authorList>
            <person name="Huang P."/>
            <person name="Jenkins J."/>
            <person name="Grimwood J."/>
            <person name="Barry K."/>
            <person name="Healey A."/>
            <person name="Mamidi S."/>
            <person name="Sreedasyam A."/>
            <person name="Shu S."/>
            <person name="Feldman M."/>
            <person name="Wu J."/>
            <person name="Yu Y."/>
            <person name="Chen C."/>
            <person name="Johnson J."/>
            <person name="Rokhsar D."/>
            <person name="Baxter I."/>
            <person name="Schmutz J."/>
            <person name="Brutnell T."/>
            <person name="Kellogg E."/>
        </authorList>
    </citation>
    <scope>NUCLEOTIDE SEQUENCE [LARGE SCALE GENOMIC DNA]</scope>
</reference>
<dbReference type="Gramene" id="TKW16651">
    <property type="protein sequence ID" value="TKW16651"/>
    <property type="gene ID" value="SEVIR_5G313366v2"/>
</dbReference>
<gene>
    <name evidence="3" type="ORF">SEVIR_5G313366v2</name>
</gene>
<evidence type="ECO:0000313" key="4">
    <source>
        <dbReference type="Proteomes" id="UP000298652"/>
    </source>
</evidence>
<dbReference type="Proteomes" id="UP000298652">
    <property type="component" value="Chromosome 5"/>
</dbReference>
<accession>A0A4U6UK00</accession>
<protein>
    <submittedName>
        <fullName evidence="3">Uncharacterized protein</fullName>
    </submittedName>
</protein>
<keyword evidence="1" id="KW-1133">Transmembrane helix</keyword>
<dbReference type="AlphaFoldDB" id="A0A4U6UK00"/>